<comment type="caution">
    <text evidence="7">The sequence shown here is derived from an EMBL/GenBank/DDBJ whole genome shotgun (WGS) entry which is preliminary data.</text>
</comment>
<organism evidence="7 8">
    <name type="scientific">Pelomonas baiyunensis</name>
    <dbReference type="NCBI Taxonomy" id="3299026"/>
    <lineage>
        <taxon>Bacteria</taxon>
        <taxon>Pseudomonadati</taxon>
        <taxon>Pseudomonadota</taxon>
        <taxon>Betaproteobacteria</taxon>
        <taxon>Burkholderiales</taxon>
        <taxon>Sphaerotilaceae</taxon>
        <taxon>Roseateles</taxon>
    </lineage>
</organism>
<feature type="domain" description="Fe-containing alcohol dehydrogenase-like C-terminal" evidence="6">
    <location>
        <begin position="186"/>
        <end position="377"/>
    </location>
</feature>
<dbReference type="RefSeq" id="WP_394384050.1">
    <property type="nucleotide sequence ID" value="NZ_JBIGIB010000002.1"/>
</dbReference>
<dbReference type="PANTHER" id="PTHR11496:SF102">
    <property type="entry name" value="ALCOHOL DEHYDROGENASE 4"/>
    <property type="match status" value="1"/>
</dbReference>
<dbReference type="Gene3D" id="3.40.50.1970">
    <property type="match status" value="1"/>
</dbReference>
<name>A0ABW7GYA0_9BURK</name>
<dbReference type="CDD" id="cd14861">
    <property type="entry name" value="Fe-ADH-like"/>
    <property type="match status" value="1"/>
</dbReference>
<evidence type="ECO:0000313" key="8">
    <source>
        <dbReference type="Proteomes" id="UP001606303"/>
    </source>
</evidence>
<keyword evidence="3" id="KW-0560">Oxidoreductase</keyword>
<comment type="similarity">
    <text evidence="2">Belongs to the iron-containing alcohol dehydrogenase family.</text>
</comment>
<evidence type="ECO:0000256" key="2">
    <source>
        <dbReference type="ARBA" id="ARBA00007358"/>
    </source>
</evidence>
<evidence type="ECO:0000256" key="1">
    <source>
        <dbReference type="ARBA" id="ARBA00001962"/>
    </source>
</evidence>
<dbReference type="InterPro" id="IPR039697">
    <property type="entry name" value="Alcohol_dehydrogenase_Fe"/>
</dbReference>
<reference evidence="7 8" key="1">
    <citation type="submission" date="2024-08" db="EMBL/GenBank/DDBJ databases">
        <authorList>
            <person name="Lu H."/>
        </authorList>
    </citation>
    <scope>NUCLEOTIDE SEQUENCE [LARGE SCALE GENOMIC DNA]</scope>
    <source>
        <strain evidence="7 8">BYS87W</strain>
    </source>
</reference>
<dbReference type="SUPFAM" id="SSF56796">
    <property type="entry name" value="Dehydroquinate synthase-like"/>
    <property type="match status" value="1"/>
</dbReference>
<keyword evidence="4" id="KW-0520">NAD</keyword>
<evidence type="ECO:0000313" key="7">
    <source>
        <dbReference type="EMBL" id="MFG6466956.1"/>
    </source>
</evidence>
<proteinExistence type="inferred from homology"/>
<feature type="domain" description="Alcohol dehydrogenase iron-type/glycerol dehydrogenase GldA" evidence="5">
    <location>
        <begin position="12"/>
        <end position="175"/>
    </location>
</feature>
<dbReference type="InterPro" id="IPR001670">
    <property type="entry name" value="ADH_Fe/GldA"/>
</dbReference>
<sequence length="379" mass="39821">MAQILYLTRIELDFGARRLLPAECERAGMKRPLVVTDAGVRAAGVLDLALQAFETAPVVFDRTPPNPTEAAVRDAVALLQAEGCDGLVAIGGGSSIDLAKGVAIAATHEPPLKRWATIEGGAAHISARVLPVIAVPTTAGTGSEVARGAILIVDDGRKLGFHNWELMPKAAICDPELTLALPPMLTAATGMDAIAHCIETFLAPAFNPPADGIALEGLRRGWQSIERATADGQDRDARMDMMCASIHGAMAFQKGLGAVHSLSHALGGLVPRLHHGTLNAVFLPAVIRFNAEAESVRREGRIARLAQAMGLAQHTADAVAHAIQALNQRLGLPTGLDAMGVDRDLDAAIVERALADHCHKTNPRLASAAQYLDLLAASR</sequence>
<evidence type="ECO:0000256" key="3">
    <source>
        <dbReference type="ARBA" id="ARBA00023002"/>
    </source>
</evidence>
<dbReference type="PANTHER" id="PTHR11496">
    <property type="entry name" value="ALCOHOL DEHYDROGENASE"/>
    <property type="match status" value="1"/>
</dbReference>
<dbReference type="PROSITE" id="PS00913">
    <property type="entry name" value="ADH_IRON_1"/>
    <property type="match status" value="1"/>
</dbReference>
<keyword evidence="8" id="KW-1185">Reference proteome</keyword>
<accession>A0ABW7GYA0</accession>
<dbReference type="Pfam" id="PF25137">
    <property type="entry name" value="ADH_Fe_C"/>
    <property type="match status" value="1"/>
</dbReference>
<dbReference type="Gene3D" id="1.20.1090.10">
    <property type="entry name" value="Dehydroquinate synthase-like - alpha domain"/>
    <property type="match status" value="1"/>
</dbReference>
<dbReference type="InterPro" id="IPR018211">
    <property type="entry name" value="ADH_Fe_CS"/>
</dbReference>
<comment type="cofactor">
    <cofactor evidence="1">
        <name>Fe cation</name>
        <dbReference type="ChEBI" id="CHEBI:24875"/>
    </cofactor>
</comment>
<gene>
    <name evidence="7" type="ORF">ACG01O_10090</name>
</gene>
<dbReference type="InterPro" id="IPR056798">
    <property type="entry name" value="ADH_Fe_C"/>
</dbReference>
<dbReference type="Pfam" id="PF00465">
    <property type="entry name" value="Fe-ADH"/>
    <property type="match status" value="1"/>
</dbReference>
<evidence type="ECO:0000259" key="6">
    <source>
        <dbReference type="Pfam" id="PF25137"/>
    </source>
</evidence>
<dbReference type="Proteomes" id="UP001606303">
    <property type="component" value="Unassembled WGS sequence"/>
</dbReference>
<dbReference type="EMBL" id="JBIGIB010000002">
    <property type="protein sequence ID" value="MFG6466956.1"/>
    <property type="molecule type" value="Genomic_DNA"/>
</dbReference>
<protein>
    <submittedName>
        <fullName evidence="7">Iron-containing alcohol dehydrogenase</fullName>
    </submittedName>
</protein>
<evidence type="ECO:0000256" key="4">
    <source>
        <dbReference type="ARBA" id="ARBA00023027"/>
    </source>
</evidence>
<evidence type="ECO:0000259" key="5">
    <source>
        <dbReference type="Pfam" id="PF00465"/>
    </source>
</evidence>